<feature type="compositionally biased region" description="Polar residues" evidence="3">
    <location>
        <begin position="472"/>
        <end position="499"/>
    </location>
</feature>
<dbReference type="PANTHER" id="PTHR22942">
    <property type="entry name" value="RECA/RAD51/RADA DNA STRAND-PAIRING FAMILY MEMBER"/>
    <property type="match status" value="1"/>
</dbReference>
<evidence type="ECO:0000256" key="2">
    <source>
        <dbReference type="ARBA" id="ARBA00022840"/>
    </source>
</evidence>
<dbReference type="GO" id="GO:0005524">
    <property type="term" value="F:ATP binding"/>
    <property type="evidence" value="ECO:0007669"/>
    <property type="project" value="UniProtKB-KW"/>
</dbReference>
<dbReference type="PROSITE" id="PS50162">
    <property type="entry name" value="RECA_2"/>
    <property type="match status" value="1"/>
</dbReference>
<evidence type="ECO:0000259" key="4">
    <source>
        <dbReference type="PROSITE" id="PS50162"/>
    </source>
</evidence>
<dbReference type="InterPro" id="IPR003593">
    <property type="entry name" value="AAA+_ATPase"/>
</dbReference>
<keyword evidence="1" id="KW-0547">Nucleotide-binding</keyword>
<feature type="region of interest" description="Disordered" evidence="3">
    <location>
        <begin position="472"/>
        <end position="520"/>
    </location>
</feature>
<dbReference type="GO" id="GO:0061982">
    <property type="term" value="P:meiosis I cell cycle process"/>
    <property type="evidence" value="ECO:0007669"/>
    <property type="project" value="UniProtKB-ARBA"/>
</dbReference>
<feature type="compositionally biased region" description="Polar residues" evidence="3">
    <location>
        <begin position="300"/>
        <end position="327"/>
    </location>
</feature>
<dbReference type="GO" id="GO:0042148">
    <property type="term" value="P:DNA strand invasion"/>
    <property type="evidence" value="ECO:0007669"/>
    <property type="project" value="TreeGrafter"/>
</dbReference>
<dbReference type="PANTHER" id="PTHR22942:SF66">
    <property type="entry name" value="RE19845P"/>
    <property type="match status" value="1"/>
</dbReference>
<dbReference type="SMART" id="SM00382">
    <property type="entry name" value="AAA"/>
    <property type="match status" value="1"/>
</dbReference>
<dbReference type="Proteomes" id="UP000308092">
    <property type="component" value="Unassembled WGS sequence"/>
</dbReference>
<dbReference type="SUPFAM" id="SSF52540">
    <property type="entry name" value="P-loop containing nucleoside triphosphate hydrolases"/>
    <property type="match status" value="1"/>
</dbReference>
<evidence type="ECO:0000313" key="5">
    <source>
        <dbReference type="EMBL" id="KAA8651860.1"/>
    </source>
</evidence>
<dbReference type="STRING" id="1220188.A0A4S3JIB4"/>
<dbReference type="GO" id="GO:0006312">
    <property type="term" value="P:mitotic recombination"/>
    <property type="evidence" value="ECO:0007669"/>
    <property type="project" value="TreeGrafter"/>
</dbReference>
<dbReference type="AlphaFoldDB" id="A0A4S3JIB4"/>
<dbReference type="GeneID" id="54323460"/>
<keyword evidence="7" id="KW-1185">Reference proteome</keyword>
<evidence type="ECO:0000313" key="7">
    <source>
        <dbReference type="Proteomes" id="UP000308092"/>
    </source>
</evidence>
<reference evidence="6 7" key="1">
    <citation type="submission" date="2019-03" db="EMBL/GenBank/DDBJ databases">
        <title>The genome sequence of a newly discovered highly antifungal drug resistant Aspergillus species, Aspergillus tanneri NIH 1004.</title>
        <authorList>
            <person name="Mounaud S."/>
            <person name="Singh I."/>
            <person name="Joardar V."/>
            <person name="Pakala S."/>
            <person name="Pakala S."/>
            <person name="Venepally P."/>
            <person name="Hoover J."/>
            <person name="Nierman W."/>
            <person name="Chung J."/>
            <person name="Losada L."/>
        </authorList>
    </citation>
    <scope>NUCLEOTIDE SEQUENCE [LARGE SCALE GENOMIC DNA]</scope>
    <source>
        <strain evidence="6 7">NIH1004</strain>
    </source>
</reference>
<dbReference type="GO" id="GO:0003690">
    <property type="term" value="F:double-stranded DNA binding"/>
    <property type="evidence" value="ECO:0007669"/>
    <property type="project" value="TreeGrafter"/>
</dbReference>
<dbReference type="InterPro" id="IPR013632">
    <property type="entry name" value="Rad51_C"/>
</dbReference>
<dbReference type="RefSeq" id="XP_033431221.1">
    <property type="nucleotide sequence ID" value="XM_033565464.1"/>
</dbReference>
<dbReference type="GO" id="GO:0140664">
    <property type="term" value="F:ATP-dependent DNA damage sensor activity"/>
    <property type="evidence" value="ECO:0007669"/>
    <property type="project" value="InterPro"/>
</dbReference>
<dbReference type="OrthoDB" id="1861185at2759"/>
<dbReference type="EMBL" id="QUQM01000002">
    <property type="protein sequence ID" value="KAA8651860.1"/>
    <property type="molecule type" value="Genomic_DNA"/>
</dbReference>
<dbReference type="Gene3D" id="3.40.50.300">
    <property type="entry name" value="P-loop containing nucleotide triphosphate hydrolases"/>
    <property type="match status" value="1"/>
</dbReference>
<dbReference type="GO" id="GO:0003697">
    <property type="term" value="F:single-stranded DNA binding"/>
    <property type="evidence" value="ECO:0007669"/>
    <property type="project" value="TreeGrafter"/>
</dbReference>
<protein>
    <recommendedName>
        <fullName evidence="4">RecA family profile 1 domain-containing protein</fullName>
    </recommendedName>
</protein>
<accession>A0A4S3JIB4</accession>
<feature type="domain" description="RecA family profile 1" evidence="4">
    <location>
        <begin position="96"/>
        <end position="276"/>
    </location>
</feature>
<evidence type="ECO:0000256" key="3">
    <source>
        <dbReference type="SAM" id="MobiDB-lite"/>
    </source>
</evidence>
<proteinExistence type="predicted"/>
<gene>
    <name evidence="5" type="ORF">ATNIH1004_000758</name>
    <name evidence="6" type="ORF">EYZ11_006213</name>
</gene>
<feature type="region of interest" description="Disordered" evidence="3">
    <location>
        <begin position="297"/>
        <end position="378"/>
    </location>
</feature>
<evidence type="ECO:0000313" key="8">
    <source>
        <dbReference type="Proteomes" id="UP000324241"/>
    </source>
</evidence>
<dbReference type="GO" id="GO:0000730">
    <property type="term" value="P:DNA recombinase assembly"/>
    <property type="evidence" value="ECO:0007669"/>
    <property type="project" value="TreeGrafter"/>
</dbReference>
<reference evidence="5 8" key="2">
    <citation type="submission" date="2019-08" db="EMBL/GenBank/DDBJ databases">
        <title>The genome sequence of a newly discovered highly antifungal drug resistant Aspergillus species, Aspergillus tanneri NIH 1004.</title>
        <authorList>
            <person name="Mounaud S."/>
            <person name="Singh I."/>
            <person name="Joardar V."/>
            <person name="Pakala S."/>
            <person name="Pakala S."/>
            <person name="Venepally P."/>
            <person name="Chung J.K."/>
            <person name="Losada L."/>
            <person name="Nierman W.C."/>
        </authorList>
    </citation>
    <scope>NUCLEOTIDE SEQUENCE [LARGE SCALE GENOMIC DNA]</scope>
    <source>
        <strain evidence="5 8">NIH1004</strain>
    </source>
</reference>
<dbReference type="Pfam" id="PF08423">
    <property type="entry name" value="Rad51"/>
    <property type="match status" value="1"/>
</dbReference>
<name>A0A4S3JIB4_9EURO</name>
<dbReference type="VEuPathDB" id="FungiDB:EYZ11_006213"/>
<dbReference type="InterPro" id="IPR027417">
    <property type="entry name" value="P-loop_NTPase"/>
</dbReference>
<dbReference type="Proteomes" id="UP000324241">
    <property type="component" value="Unassembled WGS sequence"/>
</dbReference>
<dbReference type="InterPro" id="IPR020588">
    <property type="entry name" value="RecA_ATP-bd"/>
</dbReference>
<evidence type="ECO:0000313" key="6">
    <source>
        <dbReference type="EMBL" id="THC94307.1"/>
    </source>
</evidence>
<dbReference type="GO" id="GO:0000150">
    <property type="term" value="F:DNA strand exchange activity"/>
    <property type="evidence" value="ECO:0007669"/>
    <property type="project" value="TreeGrafter"/>
</dbReference>
<dbReference type="EMBL" id="SOSA01000215">
    <property type="protein sequence ID" value="THC94307.1"/>
    <property type="molecule type" value="Genomic_DNA"/>
</dbReference>
<sequence>MDLLSVLPDFSTKSYSHILSPLERANINTVDLITLDPLEIAKRAHVPPADVRRLASRVVKALHHDVGFEDTAEPSSSVDIDTPVTPGPSTRLDLSQWSAISTLDPTLDALLAGGGIPTGYVTEVTGESGSGKTQFLLTLLLAVQLRPPRGLAKTAIYISTEAPLSTPRLSQLLDFHPYLSTLPHDEAPSLQNILSINAMDLEAQDHILNYQLPVAVSRYNVGLVIVDSITSNYRAEHTSTSVLGLSTRSWELAKLGQMLRNLAVKEDIAIVVANQVSDRFDGPEGLSLPSSRVYAGNVTPAVTSSPSTQQQQYLQPPRSSNRDSTIASPLAGDRPPESRNVELSQHNIVFPSSPPTFQSSPYTADDDQQQQQQQQQQAFDGSYLVGNPVRNEIFSLLHQQRFFTGWGDSPSSLTASPYPGFQKQAHKTPALGLVWLTQIACRIALKKEVQPMLLDPSLEENPLVSLPSHLSANETRESTPQNNWDPGSTTSLPTNTTAQDEPGPSPLTDPAGGRDFTSTPLHKTTTVTVTAGSQIPPPPPTELPLRRTMKLVLAPWTAGSVTEHGSIQDEAAFIIWKGGLKGCED</sequence>
<keyword evidence="2" id="KW-0067">ATP-binding</keyword>
<comment type="caution">
    <text evidence="6">The sequence shown here is derived from an EMBL/GenBank/DDBJ whole genome shotgun (WGS) entry which is preliminary data.</text>
</comment>
<evidence type="ECO:0000256" key="1">
    <source>
        <dbReference type="ARBA" id="ARBA00022741"/>
    </source>
</evidence>
<organism evidence="6 7">
    <name type="scientific">Aspergillus tanneri</name>
    <dbReference type="NCBI Taxonomy" id="1220188"/>
    <lineage>
        <taxon>Eukaryota</taxon>
        <taxon>Fungi</taxon>
        <taxon>Dikarya</taxon>
        <taxon>Ascomycota</taxon>
        <taxon>Pezizomycotina</taxon>
        <taxon>Eurotiomycetes</taxon>
        <taxon>Eurotiomycetidae</taxon>
        <taxon>Eurotiales</taxon>
        <taxon>Aspergillaceae</taxon>
        <taxon>Aspergillus</taxon>
        <taxon>Aspergillus subgen. Circumdati</taxon>
    </lineage>
</organism>